<dbReference type="PANTHER" id="PTHR36512:SF3">
    <property type="entry name" value="BLR5678 PROTEIN"/>
    <property type="match status" value="1"/>
</dbReference>
<dbReference type="SUPFAM" id="SSF56266">
    <property type="entry name" value="DmpA/ArgJ-like"/>
    <property type="match status" value="1"/>
</dbReference>
<evidence type="ECO:0000256" key="1">
    <source>
        <dbReference type="ARBA" id="ARBA00007068"/>
    </source>
</evidence>
<dbReference type="PANTHER" id="PTHR36512">
    <property type="entry name" value="D-AMINOPEPTIDASE"/>
    <property type="match status" value="1"/>
</dbReference>
<dbReference type="EMBL" id="CP026118">
    <property type="protein sequence ID" value="QAS50855.1"/>
    <property type="molecule type" value="Genomic_DNA"/>
</dbReference>
<dbReference type="OrthoDB" id="9808347at2"/>
<dbReference type="CDD" id="cd02252">
    <property type="entry name" value="nylC_like"/>
    <property type="match status" value="1"/>
</dbReference>
<dbReference type="Proteomes" id="UP000287756">
    <property type="component" value="Chromosome"/>
</dbReference>
<proteinExistence type="inferred from homology"/>
<evidence type="ECO:0000313" key="3">
    <source>
        <dbReference type="Proteomes" id="UP000287756"/>
    </source>
</evidence>
<organism evidence="2 3">
    <name type="scientific">Halobacillus litoralis</name>
    <dbReference type="NCBI Taxonomy" id="45668"/>
    <lineage>
        <taxon>Bacteria</taxon>
        <taxon>Bacillati</taxon>
        <taxon>Bacillota</taxon>
        <taxon>Bacilli</taxon>
        <taxon>Bacillales</taxon>
        <taxon>Bacillaceae</taxon>
        <taxon>Halobacillus</taxon>
    </lineage>
</organism>
<gene>
    <name evidence="2" type="ORF">HLI_00900</name>
</gene>
<dbReference type="InterPro" id="IPR005321">
    <property type="entry name" value="Peptidase_S58_DmpA"/>
</dbReference>
<evidence type="ECO:0000313" key="2">
    <source>
        <dbReference type="EMBL" id="QAS50855.1"/>
    </source>
</evidence>
<name>A0A410M768_9BACI</name>
<dbReference type="AlphaFoldDB" id="A0A410M768"/>
<dbReference type="Pfam" id="PF03576">
    <property type="entry name" value="Peptidase_S58"/>
    <property type="match status" value="1"/>
</dbReference>
<protein>
    <submittedName>
        <fullName evidence="2">Peptidase</fullName>
    </submittedName>
</protein>
<comment type="similarity">
    <text evidence="1">Belongs to the peptidase S58 family.</text>
</comment>
<dbReference type="Gene3D" id="3.60.70.12">
    <property type="entry name" value="L-amino peptidase D-ALA esterase/amidase"/>
    <property type="match status" value="1"/>
</dbReference>
<accession>A0A410M768</accession>
<dbReference type="InterPro" id="IPR016117">
    <property type="entry name" value="ArgJ-like_dom_sf"/>
</dbReference>
<dbReference type="GO" id="GO:0004177">
    <property type="term" value="F:aminopeptidase activity"/>
    <property type="evidence" value="ECO:0007669"/>
    <property type="project" value="TreeGrafter"/>
</dbReference>
<sequence>MKSIHINDINGFSIGQKEDPEGHTGCTVILCENGAVAGVDVRGGAPGTRETDLLQSENLVQEVHGIFLAGGSAFGLDVGSGVMKFLEENDVGFDVRVTRVPIVPGAILFDLIEGRANIRPDKEMGYRASEIAWKIPGFKAGNYGAGAGAAVGKALGRKHSMKGGIGSCAYSVGDLKVGAVVAVNCFGDVVDPNTGEVIAGLQNAGRFLNTEEQIINRIDQSQTNRFRENTTIGAVLTNAKLHKSEANKLSSIAHDGLARTIRPSHTFIDGDTLFTLATGGVECDLNALSALANKVVEKAVINAVKSAASQNDLVSASDILKKR</sequence>
<dbReference type="RefSeq" id="WP_128522620.1">
    <property type="nucleotide sequence ID" value="NZ_CP026118.1"/>
</dbReference>
<dbReference type="KEGG" id="hli:HLI_00900"/>
<reference evidence="2 3" key="1">
    <citation type="submission" date="2018-01" db="EMBL/GenBank/DDBJ databases">
        <title>The whole genome sequencing and assembly of Halobacillus litoralis ERB031 strain.</title>
        <authorList>
            <person name="Lee S.-J."/>
            <person name="Park M.-K."/>
            <person name="Kim J.-Y."/>
            <person name="Lee Y.-J."/>
            <person name="Yi H."/>
            <person name="Bahn Y.-S."/>
            <person name="Kim J.F."/>
            <person name="Lee D.-W."/>
        </authorList>
    </citation>
    <scope>NUCLEOTIDE SEQUENCE [LARGE SCALE GENOMIC DNA]</scope>
    <source>
        <strain evidence="2 3">ERB 031</strain>
    </source>
</reference>